<proteinExistence type="predicted"/>
<name>A0ABS8Y6H6_DATST</name>
<dbReference type="EMBL" id="JACEIK010020485">
    <property type="protein sequence ID" value="MCE5166238.1"/>
    <property type="molecule type" value="Genomic_DNA"/>
</dbReference>
<dbReference type="Proteomes" id="UP000823775">
    <property type="component" value="Unassembled WGS sequence"/>
</dbReference>
<organism evidence="1 2">
    <name type="scientific">Datura stramonium</name>
    <name type="common">Jimsonweed</name>
    <name type="synonym">Common thornapple</name>
    <dbReference type="NCBI Taxonomy" id="4076"/>
    <lineage>
        <taxon>Eukaryota</taxon>
        <taxon>Viridiplantae</taxon>
        <taxon>Streptophyta</taxon>
        <taxon>Embryophyta</taxon>
        <taxon>Tracheophyta</taxon>
        <taxon>Spermatophyta</taxon>
        <taxon>Magnoliopsida</taxon>
        <taxon>eudicotyledons</taxon>
        <taxon>Gunneridae</taxon>
        <taxon>Pentapetalae</taxon>
        <taxon>asterids</taxon>
        <taxon>lamiids</taxon>
        <taxon>Solanales</taxon>
        <taxon>Solanaceae</taxon>
        <taxon>Solanoideae</taxon>
        <taxon>Datureae</taxon>
        <taxon>Datura</taxon>
    </lineage>
</organism>
<evidence type="ECO:0000313" key="1">
    <source>
        <dbReference type="EMBL" id="MCE5166238.1"/>
    </source>
</evidence>
<sequence length="104" mass="11726">MVARNRGYGGKAMAWNNGERKRKVGRSTWYGFHQRDEATTVFYSRRRGTKGKGVCGGFGIEGGVVVIRGATLVKEEDKEVGVNGGSCRRWRWAERGKERVRPYS</sequence>
<evidence type="ECO:0000313" key="2">
    <source>
        <dbReference type="Proteomes" id="UP000823775"/>
    </source>
</evidence>
<gene>
    <name evidence="1" type="ORF">HAX54_016250</name>
</gene>
<keyword evidence="2" id="KW-1185">Reference proteome</keyword>
<reference evidence="1 2" key="1">
    <citation type="journal article" date="2021" name="BMC Genomics">
        <title>Datura genome reveals duplications of psychoactive alkaloid biosynthetic genes and high mutation rate following tissue culture.</title>
        <authorList>
            <person name="Rajewski A."/>
            <person name="Carter-House D."/>
            <person name="Stajich J."/>
            <person name="Litt A."/>
        </authorList>
    </citation>
    <scope>NUCLEOTIDE SEQUENCE [LARGE SCALE GENOMIC DNA]</scope>
    <source>
        <strain evidence="1">AR-01</strain>
    </source>
</reference>
<protein>
    <submittedName>
        <fullName evidence="1">Uncharacterized protein</fullName>
    </submittedName>
</protein>
<accession>A0ABS8Y6H6</accession>
<comment type="caution">
    <text evidence="1">The sequence shown here is derived from an EMBL/GenBank/DDBJ whole genome shotgun (WGS) entry which is preliminary data.</text>
</comment>
<feature type="non-terminal residue" evidence="1">
    <location>
        <position position="104"/>
    </location>
</feature>